<evidence type="ECO:0000313" key="7">
    <source>
        <dbReference type="EMBL" id="KAK0719147.1"/>
    </source>
</evidence>
<dbReference type="PROSITE" id="PS00463">
    <property type="entry name" value="ZN2_CY6_FUNGAL_1"/>
    <property type="match status" value="1"/>
</dbReference>
<dbReference type="InterPro" id="IPR036864">
    <property type="entry name" value="Zn2-C6_fun-type_DNA-bd_sf"/>
</dbReference>
<evidence type="ECO:0000313" key="8">
    <source>
        <dbReference type="Proteomes" id="UP001172102"/>
    </source>
</evidence>
<evidence type="ECO:0000256" key="2">
    <source>
        <dbReference type="ARBA" id="ARBA00022833"/>
    </source>
</evidence>
<dbReference type="PROSITE" id="PS50048">
    <property type="entry name" value="ZN2_CY6_FUNGAL_2"/>
    <property type="match status" value="1"/>
</dbReference>
<dbReference type="PANTHER" id="PTHR47660">
    <property type="entry name" value="TRANSCRIPTION FACTOR WITH C2H2 AND ZN(2)-CYS(6) DNA BINDING DOMAIN (EUROFUNG)-RELATED-RELATED"/>
    <property type="match status" value="1"/>
</dbReference>
<keyword evidence="2" id="KW-0862">Zinc</keyword>
<organism evidence="7 8">
    <name type="scientific">Lasiosphaeris hirsuta</name>
    <dbReference type="NCBI Taxonomy" id="260670"/>
    <lineage>
        <taxon>Eukaryota</taxon>
        <taxon>Fungi</taxon>
        <taxon>Dikarya</taxon>
        <taxon>Ascomycota</taxon>
        <taxon>Pezizomycotina</taxon>
        <taxon>Sordariomycetes</taxon>
        <taxon>Sordariomycetidae</taxon>
        <taxon>Sordariales</taxon>
        <taxon>Lasiosphaeriaceae</taxon>
        <taxon>Lasiosphaeris</taxon>
    </lineage>
</organism>
<keyword evidence="3" id="KW-0805">Transcription regulation</keyword>
<evidence type="ECO:0000256" key="5">
    <source>
        <dbReference type="ARBA" id="ARBA00023242"/>
    </source>
</evidence>
<keyword evidence="5" id="KW-0539">Nucleus</keyword>
<feature type="domain" description="Zn(2)-C6 fungal-type" evidence="6">
    <location>
        <begin position="9"/>
        <end position="39"/>
    </location>
</feature>
<evidence type="ECO:0000256" key="4">
    <source>
        <dbReference type="ARBA" id="ARBA00023163"/>
    </source>
</evidence>
<gene>
    <name evidence="7" type="ORF">B0H67DRAFT_642530</name>
</gene>
<name>A0AA40ANM2_9PEZI</name>
<accession>A0AA40ANM2</accession>
<keyword evidence="1" id="KW-0479">Metal-binding</keyword>
<keyword evidence="8" id="KW-1185">Reference proteome</keyword>
<evidence type="ECO:0000256" key="3">
    <source>
        <dbReference type="ARBA" id="ARBA00023015"/>
    </source>
</evidence>
<protein>
    <recommendedName>
        <fullName evidence="6">Zn(2)-C6 fungal-type domain-containing protein</fullName>
    </recommendedName>
</protein>
<dbReference type="Gene3D" id="4.10.240.10">
    <property type="entry name" value="Zn(2)-C6 fungal-type DNA-binding domain"/>
    <property type="match status" value="1"/>
</dbReference>
<sequence>MTPTLETKACVACARSKRKCGKQVPSCDRCSARRVDCAYPASRPTCWVVSGFLETSTTTHKNSPGGAPPSPRYSITLTDLQTAWFLTPETWVVTPVHTSDFIDMFLPPAAPFLQRSIKHVQVSLTNWATKGSSALIHAQLYTTTFPRPIQDAYTTLSTYLTRTPQTDSLVQRIMASRLDQLAEDTPPTTLLAHIARVHALLVYLTLGLFSPSPALRSLTAHHLPLLTSWSAAMLATAADAAAAGTLLPAAPACPATALWHAWILAETVRRTWMLAASVRAIYFMMTDGGLRCAGGLMFTTRSGVWDAASAWEWMGVCAAGDVGFMEAGQTQRLLWERRPEEVDCFGRFMLEATYGAESMVKWGVKIEELDDIH</sequence>
<evidence type="ECO:0000259" key="6">
    <source>
        <dbReference type="PROSITE" id="PS50048"/>
    </source>
</evidence>
<dbReference type="Proteomes" id="UP001172102">
    <property type="component" value="Unassembled WGS sequence"/>
</dbReference>
<dbReference type="GO" id="GO:0008270">
    <property type="term" value="F:zinc ion binding"/>
    <property type="evidence" value="ECO:0007669"/>
    <property type="project" value="InterPro"/>
</dbReference>
<dbReference type="AlphaFoldDB" id="A0AA40ANM2"/>
<comment type="caution">
    <text evidence="7">The sequence shown here is derived from an EMBL/GenBank/DDBJ whole genome shotgun (WGS) entry which is preliminary data.</text>
</comment>
<keyword evidence="4" id="KW-0804">Transcription</keyword>
<reference evidence="7" key="1">
    <citation type="submission" date="2023-06" db="EMBL/GenBank/DDBJ databases">
        <title>Genome-scale phylogeny and comparative genomics of the fungal order Sordariales.</title>
        <authorList>
            <consortium name="Lawrence Berkeley National Laboratory"/>
            <person name="Hensen N."/>
            <person name="Bonometti L."/>
            <person name="Westerberg I."/>
            <person name="Brannstrom I.O."/>
            <person name="Guillou S."/>
            <person name="Cros-Aarteil S."/>
            <person name="Calhoun S."/>
            <person name="Haridas S."/>
            <person name="Kuo A."/>
            <person name="Mondo S."/>
            <person name="Pangilinan J."/>
            <person name="Riley R."/>
            <person name="Labutti K."/>
            <person name="Andreopoulos B."/>
            <person name="Lipzen A."/>
            <person name="Chen C."/>
            <person name="Yanf M."/>
            <person name="Daum C."/>
            <person name="Ng V."/>
            <person name="Clum A."/>
            <person name="Steindorff A."/>
            <person name="Ohm R."/>
            <person name="Martin F."/>
            <person name="Silar P."/>
            <person name="Natvig D."/>
            <person name="Lalanne C."/>
            <person name="Gautier V."/>
            <person name="Ament-Velasquez S.L."/>
            <person name="Kruys A."/>
            <person name="Hutchinson M.I."/>
            <person name="Powell A.J."/>
            <person name="Barry K."/>
            <person name="Miller A.N."/>
            <person name="Grigoriev I.V."/>
            <person name="Debuchy R."/>
            <person name="Gladieux P."/>
            <person name="Thoren M.H."/>
            <person name="Johannesson H."/>
        </authorList>
    </citation>
    <scope>NUCLEOTIDE SEQUENCE</scope>
    <source>
        <strain evidence="7">SMH4607-1</strain>
    </source>
</reference>
<dbReference type="CDD" id="cd00067">
    <property type="entry name" value="GAL4"/>
    <property type="match status" value="1"/>
</dbReference>
<dbReference type="SUPFAM" id="SSF57701">
    <property type="entry name" value="Zn2/Cys6 DNA-binding domain"/>
    <property type="match status" value="1"/>
</dbReference>
<dbReference type="EMBL" id="JAUKUA010000003">
    <property type="protein sequence ID" value="KAK0719147.1"/>
    <property type="molecule type" value="Genomic_DNA"/>
</dbReference>
<dbReference type="GO" id="GO:0000981">
    <property type="term" value="F:DNA-binding transcription factor activity, RNA polymerase II-specific"/>
    <property type="evidence" value="ECO:0007669"/>
    <property type="project" value="InterPro"/>
</dbReference>
<evidence type="ECO:0000256" key="1">
    <source>
        <dbReference type="ARBA" id="ARBA00022723"/>
    </source>
</evidence>
<dbReference type="InterPro" id="IPR001138">
    <property type="entry name" value="Zn2Cys6_DnaBD"/>
</dbReference>
<proteinExistence type="predicted"/>